<evidence type="ECO:0000256" key="6">
    <source>
        <dbReference type="ARBA" id="ARBA00023136"/>
    </source>
</evidence>
<keyword evidence="6 7" id="KW-0472">Membrane</keyword>
<comment type="subcellular location">
    <subcellularLocation>
        <location evidence="1">Cell membrane</location>
        <topology evidence="1">Multi-pass membrane protein</topology>
    </subcellularLocation>
</comment>
<dbReference type="CDD" id="cd06261">
    <property type="entry name" value="TM_PBP2"/>
    <property type="match status" value="1"/>
</dbReference>
<keyword evidence="5 7" id="KW-1133">Transmembrane helix</keyword>
<comment type="caution">
    <text evidence="9">The sequence shown here is derived from an EMBL/GenBank/DDBJ whole genome shotgun (WGS) entry which is preliminary data.</text>
</comment>
<evidence type="ECO:0000256" key="1">
    <source>
        <dbReference type="ARBA" id="ARBA00004651"/>
    </source>
</evidence>
<sequence length="200" mass="22543">MISASFLTLMYLVVIFAEAVAPYQLEERHVDYLFAPPQELYWFHEGEFVGPFVYGIDVTLDMDKLQWVYAEDRNQRHPLRFFCHDNDYPGAGYEFWGMVPASFHLVCPAKGGPLFLLGTDRLGRDMLSRIVYGARISLTLGLIGIAISFMLGISIGGVAGYYGGMVDNVVQRVIEVIRSFPMLPLLMTLSAILPVTWPPR</sequence>
<dbReference type="Gene3D" id="1.10.3720.10">
    <property type="entry name" value="MetI-like"/>
    <property type="match status" value="1"/>
</dbReference>
<dbReference type="PROSITE" id="PS50928">
    <property type="entry name" value="ABC_TM1"/>
    <property type="match status" value="1"/>
</dbReference>
<keyword evidence="4 7" id="KW-0812">Transmembrane</keyword>
<feature type="transmembrane region" description="Helical" evidence="7">
    <location>
        <begin position="176"/>
        <end position="197"/>
    </location>
</feature>
<keyword evidence="10" id="KW-1185">Reference proteome</keyword>
<evidence type="ECO:0000313" key="10">
    <source>
        <dbReference type="Proteomes" id="UP001596422"/>
    </source>
</evidence>
<dbReference type="PANTHER" id="PTHR43386">
    <property type="entry name" value="OLIGOPEPTIDE TRANSPORT SYSTEM PERMEASE PROTEIN APPC"/>
    <property type="match status" value="1"/>
</dbReference>
<dbReference type="Proteomes" id="UP001596422">
    <property type="component" value="Unassembled WGS sequence"/>
</dbReference>
<organism evidence="9 10">
    <name type="scientific">Marinobacterium aestuariivivens</name>
    <dbReference type="NCBI Taxonomy" id="1698799"/>
    <lineage>
        <taxon>Bacteria</taxon>
        <taxon>Pseudomonadati</taxon>
        <taxon>Pseudomonadota</taxon>
        <taxon>Gammaproteobacteria</taxon>
        <taxon>Oceanospirillales</taxon>
        <taxon>Oceanospirillaceae</taxon>
        <taxon>Marinobacterium</taxon>
    </lineage>
</organism>
<reference evidence="10" key="1">
    <citation type="journal article" date="2019" name="Int. J. Syst. Evol. Microbiol.">
        <title>The Global Catalogue of Microorganisms (GCM) 10K type strain sequencing project: providing services to taxonomists for standard genome sequencing and annotation.</title>
        <authorList>
            <consortium name="The Broad Institute Genomics Platform"/>
            <consortium name="The Broad Institute Genome Sequencing Center for Infectious Disease"/>
            <person name="Wu L."/>
            <person name="Ma J."/>
        </authorList>
    </citation>
    <scope>NUCLEOTIDE SEQUENCE [LARGE SCALE GENOMIC DNA]</scope>
    <source>
        <strain evidence="10">NBRC 111756</strain>
    </source>
</reference>
<evidence type="ECO:0000256" key="5">
    <source>
        <dbReference type="ARBA" id="ARBA00022989"/>
    </source>
</evidence>
<evidence type="ECO:0000256" key="7">
    <source>
        <dbReference type="SAM" id="Phobius"/>
    </source>
</evidence>
<keyword evidence="2" id="KW-0813">Transport</keyword>
<feature type="transmembrane region" description="Helical" evidence="7">
    <location>
        <begin position="138"/>
        <end position="164"/>
    </location>
</feature>
<evidence type="ECO:0000259" key="8">
    <source>
        <dbReference type="PROSITE" id="PS50928"/>
    </source>
</evidence>
<dbReference type="SUPFAM" id="SSF161098">
    <property type="entry name" value="MetI-like"/>
    <property type="match status" value="1"/>
</dbReference>
<dbReference type="PANTHER" id="PTHR43386:SF1">
    <property type="entry name" value="D,D-DIPEPTIDE TRANSPORT SYSTEM PERMEASE PROTEIN DDPC-RELATED"/>
    <property type="match status" value="1"/>
</dbReference>
<protein>
    <recommendedName>
        <fullName evidence="8">ABC transmembrane type-1 domain-containing protein</fullName>
    </recommendedName>
</protein>
<proteinExistence type="predicted"/>
<evidence type="ECO:0000256" key="4">
    <source>
        <dbReference type="ARBA" id="ARBA00022692"/>
    </source>
</evidence>
<dbReference type="EMBL" id="JBHSWE010000001">
    <property type="protein sequence ID" value="MFC6673097.1"/>
    <property type="molecule type" value="Genomic_DNA"/>
</dbReference>
<gene>
    <name evidence="9" type="ORF">ACFQDL_25675</name>
</gene>
<evidence type="ECO:0000313" key="9">
    <source>
        <dbReference type="EMBL" id="MFC6673097.1"/>
    </source>
</evidence>
<evidence type="ECO:0000256" key="2">
    <source>
        <dbReference type="ARBA" id="ARBA00022448"/>
    </source>
</evidence>
<accession>A0ABW2A6Q7</accession>
<feature type="domain" description="ABC transmembrane type-1" evidence="8">
    <location>
        <begin position="134"/>
        <end position="200"/>
    </location>
</feature>
<dbReference type="InterPro" id="IPR000515">
    <property type="entry name" value="MetI-like"/>
</dbReference>
<keyword evidence="3" id="KW-1003">Cell membrane</keyword>
<dbReference type="InterPro" id="IPR035906">
    <property type="entry name" value="MetI-like_sf"/>
</dbReference>
<evidence type="ECO:0000256" key="3">
    <source>
        <dbReference type="ARBA" id="ARBA00022475"/>
    </source>
</evidence>
<name>A0ABW2A6Q7_9GAMM</name>
<dbReference type="InterPro" id="IPR050366">
    <property type="entry name" value="BP-dependent_transpt_permease"/>
</dbReference>
<dbReference type="RefSeq" id="WP_379911490.1">
    <property type="nucleotide sequence ID" value="NZ_JBHSWE010000001.1"/>
</dbReference>